<proteinExistence type="predicted"/>
<gene>
    <name evidence="7" type="ORF">OFUS_LOCUS17289</name>
</gene>
<dbReference type="InterPro" id="IPR001841">
    <property type="entry name" value="Znf_RING"/>
</dbReference>
<dbReference type="InterPro" id="IPR047153">
    <property type="entry name" value="TRIM45/56/19-like"/>
</dbReference>
<dbReference type="Gene3D" id="3.30.40.10">
    <property type="entry name" value="Zinc/RING finger domain, C3HC4 (zinc finger)"/>
    <property type="match status" value="1"/>
</dbReference>
<dbReference type="PROSITE" id="PS50089">
    <property type="entry name" value="ZF_RING_2"/>
    <property type="match status" value="1"/>
</dbReference>
<dbReference type="EMBL" id="CAIIXF020000008">
    <property type="protein sequence ID" value="CAH1792303.1"/>
    <property type="molecule type" value="Genomic_DNA"/>
</dbReference>
<evidence type="ECO:0000256" key="3">
    <source>
        <dbReference type="ARBA" id="ARBA00022833"/>
    </source>
</evidence>
<dbReference type="AlphaFoldDB" id="A0A8S4PFB2"/>
<evidence type="ECO:0000259" key="5">
    <source>
        <dbReference type="PROSITE" id="PS50089"/>
    </source>
</evidence>
<evidence type="ECO:0000313" key="7">
    <source>
        <dbReference type="EMBL" id="CAH1792303.1"/>
    </source>
</evidence>
<dbReference type="InterPro" id="IPR017907">
    <property type="entry name" value="Znf_RING_CS"/>
</dbReference>
<evidence type="ECO:0000259" key="6">
    <source>
        <dbReference type="PROSITE" id="PS50119"/>
    </source>
</evidence>
<organism evidence="7 8">
    <name type="scientific">Owenia fusiformis</name>
    <name type="common">Polychaete worm</name>
    <dbReference type="NCBI Taxonomy" id="6347"/>
    <lineage>
        <taxon>Eukaryota</taxon>
        <taxon>Metazoa</taxon>
        <taxon>Spiralia</taxon>
        <taxon>Lophotrochozoa</taxon>
        <taxon>Annelida</taxon>
        <taxon>Polychaeta</taxon>
        <taxon>Sedentaria</taxon>
        <taxon>Canalipalpata</taxon>
        <taxon>Sabellida</taxon>
        <taxon>Oweniida</taxon>
        <taxon>Oweniidae</taxon>
        <taxon>Owenia</taxon>
    </lineage>
</organism>
<dbReference type="GO" id="GO:0008270">
    <property type="term" value="F:zinc ion binding"/>
    <property type="evidence" value="ECO:0007669"/>
    <property type="project" value="UniProtKB-KW"/>
</dbReference>
<dbReference type="PROSITE" id="PS00518">
    <property type="entry name" value="ZF_RING_1"/>
    <property type="match status" value="1"/>
</dbReference>
<protein>
    <recommendedName>
        <fullName evidence="9">RING-type domain-containing protein</fullName>
    </recommendedName>
</protein>
<keyword evidence="1" id="KW-0479">Metal-binding</keyword>
<dbReference type="PANTHER" id="PTHR25462:SF296">
    <property type="entry name" value="MEIOTIC P26, ISOFORM F"/>
    <property type="match status" value="1"/>
</dbReference>
<feature type="domain" description="B box-type" evidence="6">
    <location>
        <begin position="97"/>
        <end position="144"/>
    </location>
</feature>
<keyword evidence="8" id="KW-1185">Reference proteome</keyword>
<dbReference type="InterPro" id="IPR000315">
    <property type="entry name" value="Znf_B-box"/>
</dbReference>
<name>A0A8S4PFB2_OWEFU</name>
<accession>A0A8S4PFB2</accession>
<dbReference type="SUPFAM" id="SSF57845">
    <property type="entry name" value="B-box zinc-binding domain"/>
    <property type="match status" value="1"/>
</dbReference>
<dbReference type="InterPro" id="IPR027370">
    <property type="entry name" value="Znf-RING_euk"/>
</dbReference>
<keyword evidence="3" id="KW-0862">Zinc</keyword>
<dbReference type="Gene3D" id="3.30.160.60">
    <property type="entry name" value="Classic Zinc Finger"/>
    <property type="match status" value="1"/>
</dbReference>
<dbReference type="SMART" id="SM00336">
    <property type="entry name" value="BBOX"/>
    <property type="match status" value="2"/>
</dbReference>
<dbReference type="Pfam" id="PF00643">
    <property type="entry name" value="zf-B_box"/>
    <property type="match status" value="1"/>
</dbReference>
<dbReference type="PROSITE" id="PS50119">
    <property type="entry name" value="ZF_BBOX"/>
    <property type="match status" value="1"/>
</dbReference>
<evidence type="ECO:0008006" key="9">
    <source>
        <dbReference type="Google" id="ProtNLM"/>
    </source>
</evidence>
<reference evidence="7" key="1">
    <citation type="submission" date="2022-03" db="EMBL/GenBank/DDBJ databases">
        <authorList>
            <person name="Martin C."/>
        </authorList>
    </citation>
    <scope>NUCLEOTIDE SEQUENCE</scope>
</reference>
<comment type="caution">
    <text evidence="7">The sequence shown here is derived from an EMBL/GenBank/DDBJ whole genome shotgun (WGS) entry which is preliminary data.</text>
</comment>
<dbReference type="Proteomes" id="UP000749559">
    <property type="component" value="Unassembled WGS sequence"/>
</dbReference>
<dbReference type="PANTHER" id="PTHR25462">
    <property type="entry name" value="BONUS, ISOFORM C-RELATED"/>
    <property type="match status" value="1"/>
</dbReference>
<feature type="domain" description="RING-type" evidence="5">
    <location>
        <begin position="20"/>
        <end position="63"/>
    </location>
</feature>
<dbReference type="SUPFAM" id="SSF57850">
    <property type="entry name" value="RING/U-box"/>
    <property type="match status" value="1"/>
</dbReference>
<evidence type="ECO:0000256" key="2">
    <source>
        <dbReference type="ARBA" id="ARBA00022771"/>
    </source>
</evidence>
<dbReference type="SMART" id="SM00184">
    <property type="entry name" value="RING"/>
    <property type="match status" value="1"/>
</dbReference>
<keyword evidence="2 4" id="KW-0863">Zinc-finger</keyword>
<evidence type="ECO:0000256" key="1">
    <source>
        <dbReference type="ARBA" id="ARBA00022723"/>
    </source>
</evidence>
<dbReference type="InterPro" id="IPR013083">
    <property type="entry name" value="Znf_RING/FYVE/PHD"/>
</dbReference>
<evidence type="ECO:0000256" key="4">
    <source>
        <dbReference type="PROSITE-ProRule" id="PRU00024"/>
    </source>
</evidence>
<dbReference type="OrthoDB" id="111250at2759"/>
<sequence>MGTESSKDGNEIPNKEAFTCPLCHKIPSQPKMTPCMHIFCLECLEKEIEQKDKPDVLRCPVCKVQFMIPKEGVKSLKTNTTLEDILYLFKSQKPSVQNCGICLNNDEKTVAVSRCINCNDFICGKCTKTHQFIKTLNDHTLIPLTGDAKADTEQALEMLPKSIKYCGVHTNEALRYFCSSHGCNKPICRTCCIETHKGHNYDNLEKSINQDMNNIDKIIEISGRRKKMTEAEISKAKRIEDIIINSGQVAIGKVEAAMKVDMEIVERHYKAQLATIEKVTQESLKSNKTHTEKLEVEMDKENKTIHHLQVQKKYGHPVEIINLRKELSQKVLELDGSHFICSQISSGITVPKYNDNNRHKLELRNVEKMLMNTTEKNESFALKQASCNEELELPSKGNKQNEEIEATM</sequence>
<dbReference type="Pfam" id="PF13445">
    <property type="entry name" value="zf-RING_UBOX"/>
    <property type="match status" value="1"/>
</dbReference>
<evidence type="ECO:0000313" key="8">
    <source>
        <dbReference type="Proteomes" id="UP000749559"/>
    </source>
</evidence>